<feature type="compositionally biased region" description="Low complexity" evidence="5">
    <location>
        <begin position="98"/>
        <end position="120"/>
    </location>
</feature>
<keyword evidence="2" id="KW-0547">Nucleotide-binding</keyword>
<organism evidence="7 8">
    <name type="scientific">Castanea mollissima</name>
    <name type="common">Chinese chestnut</name>
    <dbReference type="NCBI Taxonomy" id="60419"/>
    <lineage>
        <taxon>Eukaryota</taxon>
        <taxon>Viridiplantae</taxon>
        <taxon>Streptophyta</taxon>
        <taxon>Embryophyta</taxon>
        <taxon>Tracheophyta</taxon>
        <taxon>Spermatophyta</taxon>
        <taxon>Magnoliopsida</taxon>
        <taxon>eudicotyledons</taxon>
        <taxon>Gunneridae</taxon>
        <taxon>Pentapetalae</taxon>
        <taxon>rosids</taxon>
        <taxon>fabids</taxon>
        <taxon>Fagales</taxon>
        <taxon>Fagaceae</taxon>
        <taxon>Castanea</taxon>
    </lineage>
</organism>
<dbReference type="PANTHER" id="PTHR11255">
    <property type="entry name" value="DIACYLGLYCEROL KINASE"/>
    <property type="match status" value="1"/>
</dbReference>
<feature type="region of interest" description="Disordered" evidence="5">
    <location>
        <begin position="81"/>
        <end position="135"/>
    </location>
</feature>
<comment type="caution">
    <text evidence="7">The sequence shown here is derived from an EMBL/GenBank/DDBJ whole genome shotgun (WGS) entry which is preliminary data.</text>
</comment>
<keyword evidence="4" id="KW-0067">ATP-binding</keyword>
<evidence type="ECO:0000256" key="4">
    <source>
        <dbReference type="ARBA" id="ARBA00022840"/>
    </source>
</evidence>
<dbReference type="Pfam" id="PF00609">
    <property type="entry name" value="DAGK_acc"/>
    <property type="match status" value="1"/>
</dbReference>
<evidence type="ECO:0000313" key="8">
    <source>
        <dbReference type="Proteomes" id="UP000737018"/>
    </source>
</evidence>
<reference evidence="7" key="1">
    <citation type="submission" date="2020-03" db="EMBL/GenBank/DDBJ databases">
        <title>Castanea mollissima Vanexum genome sequencing.</title>
        <authorList>
            <person name="Staton M."/>
        </authorList>
    </citation>
    <scope>NUCLEOTIDE SEQUENCE</scope>
    <source>
        <tissue evidence="7">Leaf</tissue>
    </source>
</reference>
<evidence type="ECO:0000256" key="3">
    <source>
        <dbReference type="ARBA" id="ARBA00022777"/>
    </source>
</evidence>
<gene>
    <name evidence="7" type="ORF">CMV_009911</name>
</gene>
<dbReference type="OrthoDB" id="1720207at2759"/>
<evidence type="ECO:0000256" key="5">
    <source>
        <dbReference type="SAM" id="MobiDB-lite"/>
    </source>
</evidence>
<sequence length="322" mass="36401">MYPNQVVWQPYEAELGHLHGFCVAGRDMWTARVPFCLTSYYVAMHKQILMRYVVDSPEHKLIITMLKEVDRLHRLAAHLPLEDANTTNPELPEQNARPSTSSTPTSHSHGQCATPHQRQNQPPPPPHASPPQRSLDTRLAPRSLTKEMRYSLAHVPNIIQDNISVKCHRVKTPSAYKWCSIQHVNNLFASCWRRWNSGLGAGKSFGWPSKDLSTGLVQVISAVWIVVDPPYSLKHTEECSLDEGLEVEGALPEKVTSYEGVFYNYFSIGMDAQVAYGFHHLRNEKPYLAQGPITNKLIYSGYSCAQGWFITPCLSDPSLRHQ</sequence>
<dbReference type="GO" id="GO:0007200">
    <property type="term" value="P:phospholipase C-activating G protein-coupled receptor signaling pathway"/>
    <property type="evidence" value="ECO:0007669"/>
    <property type="project" value="InterPro"/>
</dbReference>
<dbReference type="InterPro" id="IPR037607">
    <property type="entry name" value="DGK"/>
</dbReference>
<accession>A0A8J4VMG5</accession>
<dbReference type="EMBL" id="JRKL02001117">
    <property type="protein sequence ID" value="KAF3965938.1"/>
    <property type="molecule type" value="Genomic_DNA"/>
</dbReference>
<dbReference type="Proteomes" id="UP000737018">
    <property type="component" value="Unassembled WGS sequence"/>
</dbReference>
<dbReference type="AlphaFoldDB" id="A0A8J4VMG5"/>
<proteinExistence type="predicted"/>
<dbReference type="InterPro" id="IPR000756">
    <property type="entry name" value="Diacylglycerol_kin_accessory"/>
</dbReference>
<dbReference type="GO" id="GO:0005524">
    <property type="term" value="F:ATP binding"/>
    <property type="evidence" value="ECO:0007669"/>
    <property type="project" value="UniProtKB-KW"/>
</dbReference>
<evidence type="ECO:0000313" key="7">
    <source>
        <dbReference type="EMBL" id="KAF3965938.1"/>
    </source>
</evidence>
<evidence type="ECO:0000259" key="6">
    <source>
        <dbReference type="Pfam" id="PF00609"/>
    </source>
</evidence>
<dbReference type="GO" id="GO:0004143">
    <property type="term" value="F:ATP-dependent diacylglycerol kinase activity"/>
    <property type="evidence" value="ECO:0007669"/>
    <property type="project" value="InterPro"/>
</dbReference>
<evidence type="ECO:0000256" key="2">
    <source>
        <dbReference type="ARBA" id="ARBA00022741"/>
    </source>
</evidence>
<feature type="domain" description="Diacylglycerol kinase accessory" evidence="6">
    <location>
        <begin position="261"/>
        <end position="313"/>
    </location>
</feature>
<keyword evidence="3" id="KW-0418">Kinase</keyword>
<keyword evidence="8" id="KW-1185">Reference proteome</keyword>
<dbReference type="PANTHER" id="PTHR11255:SF80">
    <property type="entry name" value="EYE-SPECIFIC DIACYLGLYCEROL KINASE"/>
    <property type="match status" value="1"/>
</dbReference>
<evidence type="ECO:0000256" key="1">
    <source>
        <dbReference type="ARBA" id="ARBA00022679"/>
    </source>
</evidence>
<name>A0A8J4VMG5_9ROSI</name>
<dbReference type="GO" id="GO:0016020">
    <property type="term" value="C:membrane"/>
    <property type="evidence" value="ECO:0007669"/>
    <property type="project" value="TreeGrafter"/>
</dbReference>
<keyword evidence="1" id="KW-0808">Transferase</keyword>
<protein>
    <recommendedName>
        <fullName evidence="6">Diacylglycerol kinase accessory domain-containing protein</fullName>
    </recommendedName>
</protein>